<reference evidence="2 3" key="1">
    <citation type="submission" date="2011-11" db="EMBL/GenBank/DDBJ databases">
        <authorList>
            <person name="Weinstock G."/>
            <person name="Sodergren E."/>
            <person name="Clifton S."/>
            <person name="Fulton L."/>
            <person name="Fulton B."/>
            <person name="Courtney L."/>
            <person name="Fronick C."/>
            <person name="Harrison M."/>
            <person name="Strong C."/>
            <person name="Farmer C."/>
            <person name="Delahaunty K."/>
            <person name="Markovic C."/>
            <person name="Hall O."/>
            <person name="Minx P."/>
            <person name="Tomlinson C."/>
            <person name="Mitreva M."/>
            <person name="Hou S."/>
            <person name="Chen J."/>
            <person name="Wollam A."/>
            <person name="Pepin K.H."/>
            <person name="Johnson M."/>
            <person name="Bhonagiri V."/>
            <person name="Zhang X."/>
            <person name="Suruliraj S."/>
            <person name="Warren W."/>
            <person name="Chinwalla A."/>
            <person name="Mardis E.R."/>
            <person name="Wilson R.K."/>
        </authorList>
    </citation>
    <scope>NUCLEOTIDE SEQUENCE [LARGE SCALE GENOMIC DNA]</scope>
    <source>
        <strain evidence="2 3">YIT 11816</strain>
    </source>
</reference>
<dbReference type="PATRIC" id="fig|762967.3.peg.1990"/>
<dbReference type="HOGENOM" id="CLU_2940143_0_0_4"/>
<evidence type="ECO:0000313" key="2">
    <source>
        <dbReference type="EMBL" id="EHY30133.1"/>
    </source>
</evidence>
<evidence type="ECO:0000256" key="1">
    <source>
        <dbReference type="SAM" id="MobiDB-lite"/>
    </source>
</evidence>
<comment type="caution">
    <text evidence="2">The sequence shown here is derived from an EMBL/GenBank/DDBJ whole genome shotgun (WGS) entry which is preliminary data.</text>
</comment>
<proteinExistence type="predicted"/>
<name>H3KIC7_9BURK</name>
<gene>
    <name evidence="2" type="ORF">HMPREF9440_02539</name>
</gene>
<keyword evidence="3" id="KW-1185">Reference proteome</keyword>
<protein>
    <submittedName>
        <fullName evidence="2">Uncharacterized protein</fullName>
    </submittedName>
</protein>
<dbReference type="EMBL" id="AFBQ01000390">
    <property type="protein sequence ID" value="EHY30133.1"/>
    <property type="molecule type" value="Genomic_DNA"/>
</dbReference>
<dbReference type="AlphaFoldDB" id="H3KIC7"/>
<feature type="region of interest" description="Disordered" evidence="1">
    <location>
        <begin position="1"/>
        <end position="26"/>
    </location>
</feature>
<evidence type="ECO:0000313" key="3">
    <source>
        <dbReference type="Proteomes" id="UP000004956"/>
    </source>
</evidence>
<sequence length="60" mass="6512">MEVRETVPDQRPSSGPQPSPPKGDRCGILWEASAILTKDACITLPQNPGFAPHTPHFQGF</sequence>
<accession>H3KIC7</accession>
<organism evidence="2 3">
    <name type="scientific">Sutterella parvirubra YIT 11816</name>
    <dbReference type="NCBI Taxonomy" id="762967"/>
    <lineage>
        <taxon>Bacteria</taxon>
        <taxon>Pseudomonadati</taxon>
        <taxon>Pseudomonadota</taxon>
        <taxon>Betaproteobacteria</taxon>
        <taxon>Burkholderiales</taxon>
        <taxon>Sutterellaceae</taxon>
        <taxon>Sutterella</taxon>
    </lineage>
</organism>
<dbReference type="Proteomes" id="UP000004956">
    <property type="component" value="Unassembled WGS sequence"/>
</dbReference>